<dbReference type="Proteomes" id="UP000242877">
    <property type="component" value="Unassembled WGS sequence"/>
</dbReference>
<dbReference type="InterPro" id="IPR000719">
    <property type="entry name" value="Prot_kinase_dom"/>
</dbReference>
<accession>A0A167V5Z0</accession>
<dbReference type="PROSITE" id="PS50011">
    <property type="entry name" value="PROTEIN_KINASE_DOM"/>
    <property type="match status" value="1"/>
</dbReference>
<name>A0A167V5Z0_9EURO</name>
<dbReference type="AlphaFoldDB" id="A0A167V5Z0"/>
<dbReference type="VEuPathDB" id="FungiDB:AAP_05943"/>
<evidence type="ECO:0000259" key="1">
    <source>
        <dbReference type="PROSITE" id="PS50011"/>
    </source>
</evidence>
<dbReference type="EMBL" id="AZGZ01000039">
    <property type="protein sequence ID" value="KZZ87088.1"/>
    <property type="molecule type" value="Genomic_DNA"/>
</dbReference>
<organism evidence="2 3">
    <name type="scientific">Ascosphaera apis ARSEF 7405</name>
    <dbReference type="NCBI Taxonomy" id="392613"/>
    <lineage>
        <taxon>Eukaryota</taxon>
        <taxon>Fungi</taxon>
        <taxon>Dikarya</taxon>
        <taxon>Ascomycota</taxon>
        <taxon>Pezizomycotina</taxon>
        <taxon>Eurotiomycetes</taxon>
        <taxon>Eurotiomycetidae</taxon>
        <taxon>Onygenales</taxon>
        <taxon>Ascosphaeraceae</taxon>
        <taxon>Ascosphaera</taxon>
    </lineage>
</organism>
<dbReference type="GO" id="GO:0004672">
    <property type="term" value="F:protein kinase activity"/>
    <property type="evidence" value="ECO:0007669"/>
    <property type="project" value="InterPro"/>
</dbReference>
<keyword evidence="2" id="KW-0808">Transferase</keyword>
<dbReference type="Gene3D" id="1.10.510.10">
    <property type="entry name" value="Transferase(Phosphotransferase) domain 1"/>
    <property type="match status" value="1"/>
</dbReference>
<dbReference type="InterPro" id="IPR011009">
    <property type="entry name" value="Kinase-like_dom_sf"/>
</dbReference>
<feature type="domain" description="Protein kinase" evidence="1">
    <location>
        <begin position="6"/>
        <end position="213"/>
    </location>
</feature>
<dbReference type="SUPFAM" id="SSF56112">
    <property type="entry name" value="Protein kinase-like (PK-like)"/>
    <property type="match status" value="1"/>
</dbReference>
<dbReference type="OrthoDB" id="4185642at2759"/>
<sequence length="213" mass="25189">MVLENLSISEVIFKGDIATRKYCQIFLVKVRGIECAMKVFHRIPKSPCQPRYIETDIYLCESRAYERLDEAGLCAKGTVPKYFGKIDDIDPYERPELSAFTWDYINPSAIFMEYIPDMEQLNWFNSNNTRRMRNFIKGIEEMHSVGVLHQDVRPQNMMTVKSQPDRALWIDFDRTQTYDPAMLKETVIRSWFEKEAEQVRELAHGHDIYYHTL</sequence>
<protein>
    <submittedName>
        <fullName evidence="2">Protein kinase-like domain protein</fullName>
    </submittedName>
</protein>
<dbReference type="GO" id="GO:0005524">
    <property type="term" value="F:ATP binding"/>
    <property type="evidence" value="ECO:0007669"/>
    <property type="project" value="InterPro"/>
</dbReference>
<keyword evidence="2" id="KW-0418">Kinase</keyword>
<comment type="caution">
    <text evidence="2">The sequence shown here is derived from an EMBL/GenBank/DDBJ whole genome shotgun (WGS) entry which is preliminary data.</text>
</comment>
<reference evidence="2 3" key="1">
    <citation type="journal article" date="2016" name="Genome Biol. Evol.">
        <title>Divergent and convergent evolution of fungal pathogenicity.</title>
        <authorList>
            <person name="Shang Y."/>
            <person name="Xiao G."/>
            <person name="Zheng P."/>
            <person name="Cen K."/>
            <person name="Zhan S."/>
            <person name="Wang C."/>
        </authorList>
    </citation>
    <scope>NUCLEOTIDE SEQUENCE [LARGE SCALE GENOMIC DNA]</scope>
    <source>
        <strain evidence="2 3">ARSEF 7405</strain>
    </source>
</reference>
<evidence type="ECO:0000313" key="3">
    <source>
        <dbReference type="Proteomes" id="UP000242877"/>
    </source>
</evidence>
<keyword evidence="3" id="KW-1185">Reference proteome</keyword>
<proteinExistence type="predicted"/>
<gene>
    <name evidence="2" type="ORF">AAP_05943</name>
</gene>
<evidence type="ECO:0000313" key="2">
    <source>
        <dbReference type="EMBL" id="KZZ87088.1"/>
    </source>
</evidence>